<dbReference type="InterPro" id="IPR029061">
    <property type="entry name" value="THDP-binding"/>
</dbReference>
<dbReference type="CDD" id="cd07033">
    <property type="entry name" value="TPP_PYR_DXS_TK_like"/>
    <property type="match status" value="1"/>
</dbReference>
<comment type="cofactor">
    <cofactor evidence="3">
        <name>Co(2+)</name>
        <dbReference type="ChEBI" id="CHEBI:48828"/>
    </cofactor>
</comment>
<dbReference type="CDD" id="cd02012">
    <property type="entry name" value="TPP_TK"/>
    <property type="match status" value="1"/>
</dbReference>
<evidence type="ECO:0000256" key="12">
    <source>
        <dbReference type="ARBA" id="ARBA00022842"/>
    </source>
</evidence>
<evidence type="ECO:0000256" key="11">
    <source>
        <dbReference type="ARBA" id="ARBA00022837"/>
    </source>
</evidence>
<dbReference type="GO" id="GO:0006098">
    <property type="term" value="P:pentose-phosphate shunt"/>
    <property type="evidence" value="ECO:0007669"/>
    <property type="project" value="TreeGrafter"/>
</dbReference>
<reference evidence="16" key="1">
    <citation type="submission" date="2020-05" db="EMBL/GenBank/DDBJ databases">
        <authorList>
            <person name="Chiriac C."/>
            <person name="Salcher M."/>
            <person name="Ghai R."/>
            <person name="Kavagutti S V."/>
        </authorList>
    </citation>
    <scope>NUCLEOTIDE SEQUENCE</scope>
</reference>
<dbReference type="InterPro" id="IPR033247">
    <property type="entry name" value="Transketolase_fam"/>
</dbReference>
<dbReference type="FunFam" id="3.40.50.970:FF:000045">
    <property type="entry name" value="Transketolase"/>
    <property type="match status" value="1"/>
</dbReference>
<dbReference type="GO" id="GO:0046872">
    <property type="term" value="F:metal ion binding"/>
    <property type="evidence" value="ECO:0007669"/>
    <property type="project" value="UniProtKB-KW"/>
</dbReference>
<dbReference type="GO" id="GO:0005829">
    <property type="term" value="C:cytosol"/>
    <property type="evidence" value="ECO:0007669"/>
    <property type="project" value="TreeGrafter"/>
</dbReference>
<gene>
    <name evidence="16" type="ORF">UFOPK3381_00102</name>
</gene>
<organism evidence="16">
    <name type="scientific">freshwater metagenome</name>
    <dbReference type="NCBI Taxonomy" id="449393"/>
    <lineage>
        <taxon>unclassified sequences</taxon>
        <taxon>metagenomes</taxon>
        <taxon>ecological metagenomes</taxon>
    </lineage>
</organism>
<evidence type="ECO:0000259" key="15">
    <source>
        <dbReference type="SMART" id="SM00861"/>
    </source>
</evidence>
<dbReference type="GO" id="GO:0004802">
    <property type="term" value="F:transketolase activity"/>
    <property type="evidence" value="ECO:0007669"/>
    <property type="project" value="UniProtKB-EC"/>
</dbReference>
<evidence type="ECO:0000256" key="6">
    <source>
        <dbReference type="ARBA" id="ARBA00007131"/>
    </source>
</evidence>
<dbReference type="EMBL" id="CAFBLN010000001">
    <property type="protein sequence ID" value="CAB4858119.1"/>
    <property type="molecule type" value="Genomic_DNA"/>
</dbReference>
<dbReference type="InterPro" id="IPR005475">
    <property type="entry name" value="Transketolase-like_Pyr-bd"/>
</dbReference>
<keyword evidence="13" id="KW-0786">Thiamine pyrophosphate</keyword>
<evidence type="ECO:0000256" key="14">
    <source>
        <dbReference type="ARBA" id="ARBA00049473"/>
    </source>
</evidence>
<dbReference type="Pfam" id="PF00456">
    <property type="entry name" value="Transketolase_N"/>
    <property type="match status" value="1"/>
</dbReference>
<keyword evidence="9" id="KW-0808">Transferase</keyword>
<dbReference type="EC" id="2.2.1.1" evidence="8"/>
<keyword evidence="11" id="KW-0106">Calcium</keyword>
<dbReference type="SUPFAM" id="SSF52518">
    <property type="entry name" value="Thiamin diphosphate-binding fold (THDP-binding)"/>
    <property type="match status" value="2"/>
</dbReference>
<dbReference type="InterPro" id="IPR009014">
    <property type="entry name" value="Transketo_C/PFOR_II"/>
</dbReference>
<comment type="cofactor">
    <cofactor evidence="1">
        <name>Ca(2+)</name>
        <dbReference type="ChEBI" id="CHEBI:29108"/>
    </cofactor>
</comment>
<evidence type="ECO:0000256" key="2">
    <source>
        <dbReference type="ARBA" id="ARBA00001936"/>
    </source>
</evidence>
<sequence length="665" mass="71210">MKTVKYEHASQLEDRAIREIVALAMDAPAKAKSGHPGTAMALAPLAVTLFSRVFRHDPTHPGWLDRDRFILSCGHASILQYGIARVFGYGITREDLLEFRQPHSRTPGHPEVGVAPTVEVTTGPLGQGIANGVGMALAERFLRASFGANLIEHHTWVIAGDGCIEEGISHEAASLAGSLKLAGLTVIYDDNRITIDGETNLALADDTPARFRAYGWNVIELGEVANDCDALEVGLRAAKAETQRPTLLVLRSHIGFPALTMIDRREAHGSPFSAEVIRDTKVALGLDPDISFNVADDLPSAMVESLVEQRSERTHWEGRLTASGELGVRLLAQVASGGVPTTAPLMARYEEGTKVATRKAMQRAIDVLAPLAPGLLSGSADLTDNTGVLLPNEPAQSAENPGGRQIYYGIREFAMGAAMVGMALHGGVRPVGSTFFVFSDYVRPAIRLAALSEASVTFVFTHDSIGVGEDGPTHQPVEHLMALRAMPGLHVVRPSDANEALQLIGDVMTTHTHGPTALILSRQDLPVLRGSDAENSTAGARRGGYILRDHPNAAFTLVATGSEVGTAVGAADELEIEGINVRIVALPCWECFEEQPKDYRQAVIRRDIPSLSIEAGATLGWAKYADESLGIDTFGISAPADFVFEYFNLTPSSVAAAVRHRLEQS</sequence>
<keyword evidence="12" id="KW-0460">Magnesium</keyword>
<proteinExistence type="inferred from homology"/>
<dbReference type="SMART" id="SM00861">
    <property type="entry name" value="Transket_pyr"/>
    <property type="match status" value="1"/>
</dbReference>
<dbReference type="AlphaFoldDB" id="A0A6J7CPP8"/>
<dbReference type="Gene3D" id="3.40.50.970">
    <property type="match status" value="2"/>
</dbReference>
<evidence type="ECO:0000256" key="1">
    <source>
        <dbReference type="ARBA" id="ARBA00001913"/>
    </source>
</evidence>
<evidence type="ECO:0000256" key="7">
    <source>
        <dbReference type="ARBA" id="ARBA00011738"/>
    </source>
</evidence>
<feature type="domain" description="Transketolase-like pyrimidine-binding" evidence="15">
    <location>
        <begin position="355"/>
        <end position="527"/>
    </location>
</feature>
<protein>
    <recommendedName>
        <fullName evidence="8">transketolase</fullName>
        <ecNumber evidence="8">2.2.1.1</ecNumber>
    </recommendedName>
</protein>
<name>A0A6J7CPP8_9ZZZZ</name>
<evidence type="ECO:0000313" key="16">
    <source>
        <dbReference type="EMBL" id="CAB4858119.1"/>
    </source>
</evidence>
<dbReference type="Gene3D" id="3.40.50.920">
    <property type="match status" value="1"/>
</dbReference>
<comment type="cofactor">
    <cofactor evidence="4">
        <name>Mg(2+)</name>
        <dbReference type="ChEBI" id="CHEBI:18420"/>
    </cofactor>
</comment>
<evidence type="ECO:0000256" key="8">
    <source>
        <dbReference type="ARBA" id="ARBA00013152"/>
    </source>
</evidence>
<comment type="subunit">
    <text evidence="7">Homodimer.</text>
</comment>
<dbReference type="InterPro" id="IPR005474">
    <property type="entry name" value="Transketolase_N"/>
</dbReference>
<dbReference type="Pfam" id="PF02779">
    <property type="entry name" value="Transket_pyr"/>
    <property type="match status" value="1"/>
</dbReference>
<comment type="cofactor">
    <cofactor evidence="5">
        <name>thiamine diphosphate</name>
        <dbReference type="ChEBI" id="CHEBI:58937"/>
    </cofactor>
</comment>
<comment type="cofactor">
    <cofactor evidence="2">
        <name>Mn(2+)</name>
        <dbReference type="ChEBI" id="CHEBI:29035"/>
    </cofactor>
</comment>
<keyword evidence="10" id="KW-0479">Metal-binding</keyword>
<comment type="catalytic activity">
    <reaction evidence="14">
        <text>D-sedoheptulose 7-phosphate + D-glyceraldehyde 3-phosphate = aldehydo-D-ribose 5-phosphate + D-xylulose 5-phosphate</text>
        <dbReference type="Rhea" id="RHEA:10508"/>
        <dbReference type="ChEBI" id="CHEBI:57483"/>
        <dbReference type="ChEBI" id="CHEBI:57737"/>
        <dbReference type="ChEBI" id="CHEBI:58273"/>
        <dbReference type="ChEBI" id="CHEBI:59776"/>
        <dbReference type="EC" id="2.2.1.1"/>
    </reaction>
</comment>
<dbReference type="SUPFAM" id="SSF52922">
    <property type="entry name" value="TK C-terminal domain-like"/>
    <property type="match status" value="1"/>
</dbReference>
<evidence type="ECO:0000256" key="3">
    <source>
        <dbReference type="ARBA" id="ARBA00001941"/>
    </source>
</evidence>
<accession>A0A6J7CPP8</accession>
<evidence type="ECO:0000256" key="13">
    <source>
        <dbReference type="ARBA" id="ARBA00023052"/>
    </source>
</evidence>
<evidence type="ECO:0000256" key="4">
    <source>
        <dbReference type="ARBA" id="ARBA00001946"/>
    </source>
</evidence>
<dbReference type="InterPro" id="IPR055152">
    <property type="entry name" value="Transketolase-like_C_2"/>
</dbReference>
<dbReference type="Pfam" id="PF22613">
    <property type="entry name" value="Transketolase_C_1"/>
    <property type="match status" value="1"/>
</dbReference>
<evidence type="ECO:0000256" key="9">
    <source>
        <dbReference type="ARBA" id="ARBA00022679"/>
    </source>
</evidence>
<dbReference type="PANTHER" id="PTHR43522">
    <property type="entry name" value="TRANSKETOLASE"/>
    <property type="match status" value="1"/>
</dbReference>
<evidence type="ECO:0000256" key="5">
    <source>
        <dbReference type="ARBA" id="ARBA00001964"/>
    </source>
</evidence>
<dbReference type="PANTHER" id="PTHR43522:SF2">
    <property type="entry name" value="TRANSKETOLASE 1-RELATED"/>
    <property type="match status" value="1"/>
</dbReference>
<comment type="similarity">
    <text evidence="6">Belongs to the transketolase family.</text>
</comment>
<evidence type="ECO:0000256" key="10">
    <source>
        <dbReference type="ARBA" id="ARBA00022723"/>
    </source>
</evidence>